<dbReference type="AlphaFoldDB" id="A0A7H1VRH0"/>
<proteinExistence type="predicted"/>
<keyword evidence="1" id="KW-0472">Membrane</keyword>
<feature type="domain" description="DUF6449" evidence="2">
    <location>
        <begin position="431"/>
        <end position="539"/>
    </location>
</feature>
<evidence type="ECO:0000313" key="4">
    <source>
        <dbReference type="Proteomes" id="UP000306409"/>
    </source>
</evidence>
<feature type="transmembrane region" description="Helical" evidence="1">
    <location>
        <begin position="61"/>
        <end position="84"/>
    </location>
</feature>
<evidence type="ECO:0000256" key="1">
    <source>
        <dbReference type="SAM" id="Phobius"/>
    </source>
</evidence>
<dbReference type="Pfam" id="PF20047">
    <property type="entry name" value="DUF6449"/>
    <property type="match status" value="1"/>
</dbReference>
<feature type="transmembrane region" description="Helical" evidence="1">
    <location>
        <begin position="20"/>
        <end position="41"/>
    </location>
</feature>
<feature type="transmembrane region" description="Helical" evidence="1">
    <location>
        <begin position="105"/>
        <end position="132"/>
    </location>
</feature>
<evidence type="ECO:0000259" key="2">
    <source>
        <dbReference type="Pfam" id="PF20047"/>
    </source>
</evidence>
<dbReference type="Proteomes" id="UP000306409">
    <property type="component" value="Chromosome"/>
</dbReference>
<organism evidence="3 4">
    <name type="scientific">Ruminiclostridium herbifermentans</name>
    <dbReference type="NCBI Taxonomy" id="2488810"/>
    <lineage>
        <taxon>Bacteria</taxon>
        <taxon>Bacillati</taxon>
        <taxon>Bacillota</taxon>
        <taxon>Clostridia</taxon>
        <taxon>Eubacteriales</taxon>
        <taxon>Oscillospiraceae</taxon>
        <taxon>Ruminiclostridium</taxon>
    </lineage>
</organism>
<dbReference type="EMBL" id="CP061336">
    <property type="protein sequence ID" value="QNU67982.1"/>
    <property type="molecule type" value="Genomic_DNA"/>
</dbReference>
<feature type="transmembrane region" description="Helical" evidence="1">
    <location>
        <begin position="144"/>
        <end position="168"/>
    </location>
</feature>
<feature type="transmembrane region" description="Helical" evidence="1">
    <location>
        <begin position="301"/>
        <end position="323"/>
    </location>
</feature>
<gene>
    <name evidence="3" type="ORF">EHE19_005940</name>
</gene>
<name>A0A7H1VRH0_9FIRM</name>
<feature type="transmembrane region" description="Helical" evidence="1">
    <location>
        <begin position="175"/>
        <end position="192"/>
    </location>
</feature>
<dbReference type="KEGG" id="rher:EHE19_005940"/>
<keyword evidence="4" id="KW-1185">Reference proteome</keyword>
<dbReference type="RefSeq" id="WP_190530486.1">
    <property type="nucleotide sequence ID" value="NZ_CP061336.1"/>
</dbReference>
<keyword evidence="1" id="KW-0812">Transmembrane</keyword>
<feature type="transmembrane region" description="Helical" evidence="1">
    <location>
        <begin position="335"/>
        <end position="358"/>
    </location>
</feature>
<feature type="transmembrane region" description="Helical" evidence="1">
    <location>
        <begin position="276"/>
        <end position="295"/>
    </location>
</feature>
<dbReference type="InterPro" id="IPR045611">
    <property type="entry name" value="DUF6449"/>
</dbReference>
<keyword evidence="1" id="KW-1133">Transmembrane helix</keyword>
<feature type="transmembrane region" description="Helical" evidence="1">
    <location>
        <begin position="235"/>
        <end position="256"/>
    </location>
</feature>
<sequence length="669" mass="77500">MKLKTSSFKKGLIISDIKRFWWVSVLYALALFFVMPFNHYIQHINDNNNSQWLKDSIERELLFNGGSSQVFLLVVPIAIGALVFRYMQKNRQVSLYHSLPLTRTALYFNSILSAIILFAAPVFLNTIIMLLMNCFSSLSDIYSVALIFIWLGYTLLFGIMFLAMSVFVGMFTGSSIAQLAFVYILNLLPLYLSEFVRVNLRGMLYGFDTYSNRNFYYDMPMFRMFNIDDYESSQLVITIVYIVVTIALLIGGLYAFKVRRPETAGDIITFRPIRPIFIYGFVTCATLFGGAYFLGIGNEKFSFAVVGYFISSLIAYVVVQMLTNKSFKILHTYKGYLGFALALVLLILGVHFDVIGYVNKIPNPDEIEETYIGYNIYWFEHKDDPDFNENNYGNSDTTLYKDIKNIENVTKLHQYVLDNRNNNGNNQYIAYKLKNGKRLIRRYSIDTITHASVLAPIYESDEYKENRFPILYQEAEDIKYIELNDRRAAKNPLIVSDKTQLEGFKTAIRKDIKTLDYKDLISSPNEIITITIIDTKNKNITYALRSDYTNTIDWLKKEGLYDQIIIKPEDIEYITLQSMDYKYDYTFNSYVKVESIESSTAIEITDKALIKEILEYPTDEVYKDSSSSYLVILKGSLNHHYYDYVVTFGDNISKELQSYLDKIKPLEEK</sequence>
<evidence type="ECO:0000313" key="3">
    <source>
        <dbReference type="EMBL" id="QNU67982.1"/>
    </source>
</evidence>
<accession>A0A7H1VRH0</accession>
<reference evidence="3 4" key="1">
    <citation type="submission" date="2020-09" db="EMBL/GenBank/DDBJ databases">
        <title>Characterization and genome sequencing of Ruminiclostridium sp. nov. MA18.</title>
        <authorList>
            <person name="Rettenmaier R."/>
            <person name="Kowollik M.-L."/>
            <person name="Liebl W."/>
            <person name="Zverlov V."/>
        </authorList>
    </citation>
    <scope>NUCLEOTIDE SEQUENCE [LARGE SCALE GENOMIC DNA]</scope>
    <source>
        <strain evidence="3 4">MA18</strain>
    </source>
</reference>
<protein>
    <submittedName>
        <fullName evidence="3">ABC transporter permease</fullName>
    </submittedName>
</protein>